<comment type="caution">
    <text evidence="2">The sequence shown here is derived from an EMBL/GenBank/DDBJ whole genome shotgun (WGS) entry which is preliminary data.</text>
</comment>
<name>A0ABV7E8H5_9SPHN</name>
<evidence type="ECO:0000313" key="2">
    <source>
        <dbReference type="EMBL" id="MFC3098857.1"/>
    </source>
</evidence>
<gene>
    <name evidence="2" type="ORF">ACFODU_13755</name>
</gene>
<sequence>MGWRMMQAAQEALEAAPPIGKRKACAAKGSLSPSARLALVCLANAARDETGLAWPSQATIASFVGCSVNTIGSALADLAAAKAAGHLSAMPNRAGRVPLYLVHPGGMARYQPVPAQAVRSHLAAGRFSEGEREEALAWLAGLGHIEGPAGAAIIRASAVKSLRRRDKTPQAIGEVPAAHPPSHCALPPQPLRHTPQAIGDEPSKETEKETESGCDPRAAGEPAESEAEALREGAGGKGALRASGGALDDWRDIERADPQDVLRCLLAADDARAARLAGMSEAEALAAVADMQRTLGAFRAG</sequence>
<dbReference type="Proteomes" id="UP001595456">
    <property type="component" value="Unassembled WGS sequence"/>
</dbReference>
<feature type="region of interest" description="Disordered" evidence="1">
    <location>
        <begin position="172"/>
        <end position="225"/>
    </location>
</feature>
<evidence type="ECO:0000313" key="3">
    <source>
        <dbReference type="Proteomes" id="UP001595456"/>
    </source>
</evidence>
<dbReference type="RefSeq" id="WP_336924655.1">
    <property type="nucleotide sequence ID" value="NZ_JBANRO010000001.1"/>
</dbReference>
<dbReference type="Pfam" id="PF13730">
    <property type="entry name" value="HTH_36"/>
    <property type="match status" value="1"/>
</dbReference>
<organism evidence="2 3">
    <name type="scientific">Alteraurantiacibacter palmitatis</name>
    <dbReference type="NCBI Taxonomy" id="2054628"/>
    <lineage>
        <taxon>Bacteria</taxon>
        <taxon>Pseudomonadati</taxon>
        <taxon>Pseudomonadota</taxon>
        <taxon>Alphaproteobacteria</taxon>
        <taxon>Sphingomonadales</taxon>
        <taxon>Erythrobacteraceae</taxon>
        <taxon>Alteraurantiacibacter</taxon>
    </lineage>
</organism>
<proteinExistence type="predicted"/>
<accession>A0ABV7E8H5</accession>
<evidence type="ECO:0000256" key="1">
    <source>
        <dbReference type="SAM" id="MobiDB-lite"/>
    </source>
</evidence>
<feature type="compositionally biased region" description="Basic and acidic residues" evidence="1">
    <location>
        <begin position="201"/>
        <end position="211"/>
    </location>
</feature>
<protein>
    <submittedName>
        <fullName evidence="2">Helix-turn-helix domain-containing protein</fullName>
    </submittedName>
</protein>
<reference evidence="3" key="1">
    <citation type="journal article" date="2019" name="Int. J. Syst. Evol. Microbiol.">
        <title>The Global Catalogue of Microorganisms (GCM) 10K type strain sequencing project: providing services to taxonomists for standard genome sequencing and annotation.</title>
        <authorList>
            <consortium name="The Broad Institute Genomics Platform"/>
            <consortium name="The Broad Institute Genome Sequencing Center for Infectious Disease"/>
            <person name="Wu L."/>
            <person name="Ma J."/>
        </authorList>
    </citation>
    <scope>NUCLEOTIDE SEQUENCE [LARGE SCALE GENOMIC DNA]</scope>
    <source>
        <strain evidence="3">KCTC 52607</strain>
    </source>
</reference>
<keyword evidence="3" id="KW-1185">Reference proteome</keyword>
<dbReference type="EMBL" id="JBHRST010000022">
    <property type="protein sequence ID" value="MFC3098857.1"/>
    <property type="molecule type" value="Genomic_DNA"/>
</dbReference>